<name>A0A9X3J035_9BACT</name>
<feature type="chain" id="PRO_5041000920" evidence="1">
    <location>
        <begin position="21"/>
        <end position="188"/>
    </location>
</feature>
<evidence type="ECO:0000313" key="3">
    <source>
        <dbReference type="EMBL" id="MCY1009655.1"/>
    </source>
</evidence>
<evidence type="ECO:0000313" key="4">
    <source>
        <dbReference type="Proteomes" id="UP001150924"/>
    </source>
</evidence>
<evidence type="ECO:0000259" key="2">
    <source>
        <dbReference type="Pfam" id="PF13628"/>
    </source>
</evidence>
<dbReference type="InterPro" id="IPR025419">
    <property type="entry name" value="DUF4142"/>
</dbReference>
<keyword evidence="4" id="KW-1185">Reference proteome</keyword>
<feature type="domain" description="DUF4142" evidence="2">
    <location>
        <begin position="37"/>
        <end position="179"/>
    </location>
</feature>
<dbReference type="Proteomes" id="UP001150924">
    <property type="component" value="Unassembled WGS sequence"/>
</dbReference>
<dbReference type="RefSeq" id="WP_267772326.1">
    <property type="nucleotide sequence ID" value="NZ_JAPNKE010000002.1"/>
</dbReference>
<feature type="signal peptide" evidence="1">
    <location>
        <begin position="1"/>
        <end position="20"/>
    </location>
</feature>
<sequence length="188" mass="19473">MGRSVVVVVMLAVMAAPARAAPAPALPAAALPSPPASDAELLGVLATIHAVNREAAAPGRTRGTDRRVRALAETVTRHAIAGQRRQMALSQEIEQRAVDGDTGDGLRFAARRASPGLAALGRGPEFDEAWLKGQIETLMLVIDAINNKSRPYAQAPALQQELVAVVEQAAADLAAAQALQAALAKPVS</sequence>
<protein>
    <submittedName>
        <fullName evidence="3">DUF4142 domain-containing protein</fullName>
    </submittedName>
</protein>
<accession>A0A9X3J035</accession>
<dbReference type="EMBL" id="JAPNKE010000002">
    <property type="protein sequence ID" value="MCY1009655.1"/>
    <property type="molecule type" value="Genomic_DNA"/>
</dbReference>
<reference evidence="3" key="1">
    <citation type="submission" date="2022-11" db="EMBL/GenBank/DDBJ databases">
        <title>Minimal conservation of predation-associated metabolite biosynthetic gene clusters underscores biosynthetic potential of Myxococcota including descriptions for ten novel species: Archangium lansinium sp. nov., Myxococcus landrumus sp. nov., Nannocystis bai.</title>
        <authorList>
            <person name="Ahearne A."/>
            <person name="Stevens C."/>
            <person name="Phillips K."/>
        </authorList>
    </citation>
    <scope>NUCLEOTIDE SEQUENCE</scope>
    <source>
        <strain evidence="3">Na p29</strain>
    </source>
</reference>
<evidence type="ECO:0000256" key="1">
    <source>
        <dbReference type="SAM" id="SignalP"/>
    </source>
</evidence>
<dbReference type="Pfam" id="PF13628">
    <property type="entry name" value="DUF4142"/>
    <property type="match status" value="1"/>
</dbReference>
<comment type="caution">
    <text evidence="3">The sequence shown here is derived from an EMBL/GenBank/DDBJ whole genome shotgun (WGS) entry which is preliminary data.</text>
</comment>
<keyword evidence="1" id="KW-0732">Signal</keyword>
<dbReference type="AlphaFoldDB" id="A0A9X3J035"/>
<gene>
    <name evidence="3" type="ORF">OV079_29640</name>
</gene>
<organism evidence="3 4">
    <name type="scientific">Nannocystis pusilla</name>
    <dbReference type="NCBI Taxonomy" id="889268"/>
    <lineage>
        <taxon>Bacteria</taxon>
        <taxon>Pseudomonadati</taxon>
        <taxon>Myxococcota</taxon>
        <taxon>Polyangia</taxon>
        <taxon>Nannocystales</taxon>
        <taxon>Nannocystaceae</taxon>
        <taxon>Nannocystis</taxon>
    </lineage>
</organism>
<proteinExistence type="predicted"/>